<dbReference type="Gene3D" id="2.20.28.30">
    <property type="entry name" value="RNA polymerase ii, chain L"/>
    <property type="match status" value="1"/>
</dbReference>
<feature type="domain" description="Probable zinc-binding" evidence="1">
    <location>
        <begin position="2"/>
        <end position="49"/>
    </location>
</feature>
<dbReference type="RefSeq" id="WP_406786335.1">
    <property type="nucleotide sequence ID" value="NZ_JBJIAA010000003.1"/>
</dbReference>
<keyword evidence="3" id="KW-1185">Reference proteome</keyword>
<sequence>MADKVIVCKDCGKEFTFTEGEQEFYKEKGFENDPVRCPECRKARKAKRNNFQKDFSR</sequence>
<gene>
    <name evidence="2" type="ORF">ACJDT4_04460</name>
</gene>
<dbReference type="EMBL" id="JBJIAA010000003">
    <property type="protein sequence ID" value="MFL0249666.1"/>
    <property type="molecule type" value="Genomic_DNA"/>
</dbReference>
<name>A0ABW8TAX5_9CLOT</name>
<evidence type="ECO:0000313" key="3">
    <source>
        <dbReference type="Proteomes" id="UP001623592"/>
    </source>
</evidence>
<reference evidence="2 3" key="1">
    <citation type="submission" date="2024-11" db="EMBL/GenBank/DDBJ databases">
        <authorList>
            <person name="Heng Y.C."/>
            <person name="Lim A.C.H."/>
            <person name="Lee J.K.Y."/>
            <person name="Kittelmann S."/>
        </authorList>
    </citation>
    <scope>NUCLEOTIDE SEQUENCE [LARGE SCALE GENOMIC DNA]</scope>
    <source>
        <strain evidence="2 3">WILCCON 0114</strain>
    </source>
</reference>
<accession>A0ABW8TAX5</accession>
<proteinExistence type="predicted"/>
<comment type="caution">
    <text evidence="2">The sequence shown here is derived from an EMBL/GenBank/DDBJ whole genome shotgun (WGS) entry which is preliminary data.</text>
</comment>
<dbReference type="InterPro" id="IPR025306">
    <property type="entry name" value="Zn-bnd_dom_prob"/>
</dbReference>
<evidence type="ECO:0000259" key="1">
    <source>
        <dbReference type="Pfam" id="PF13451"/>
    </source>
</evidence>
<evidence type="ECO:0000313" key="2">
    <source>
        <dbReference type="EMBL" id="MFL0249666.1"/>
    </source>
</evidence>
<dbReference type="Pfam" id="PF13451">
    <property type="entry name" value="zf_Tbcl"/>
    <property type="match status" value="1"/>
</dbReference>
<organism evidence="2 3">
    <name type="scientific">Clostridium neuense</name>
    <dbReference type="NCBI Taxonomy" id="1728934"/>
    <lineage>
        <taxon>Bacteria</taxon>
        <taxon>Bacillati</taxon>
        <taxon>Bacillota</taxon>
        <taxon>Clostridia</taxon>
        <taxon>Eubacteriales</taxon>
        <taxon>Clostridiaceae</taxon>
        <taxon>Clostridium</taxon>
    </lineage>
</organism>
<dbReference type="Proteomes" id="UP001623592">
    <property type="component" value="Unassembled WGS sequence"/>
</dbReference>
<protein>
    <submittedName>
        <fullName evidence="2">Zinc-ribbon domain-containing protein</fullName>
    </submittedName>
</protein>